<dbReference type="SUPFAM" id="SSF56176">
    <property type="entry name" value="FAD-binding/transporter-associated domain-like"/>
    <property type="match status" value="1"/>
</dbReference>
<feature type="signal peptide" evidence="6">
    <location>
        <begin position="1"/>
        <end position="22"/>
    </location>
</feature>
<evidence type="ECO:0000313" key="8">
    <source>
        <dbReference type="EMBL" id="KAI6777996.1"/>
    </source>
</evidence>
<gene>
    <name evidence="8" type="ORF">J7T54_003817</name>
</gene>
<dbReference type="GO" id="GO:0016491">
    <property type="term" value="F:oxidoreductase activity"/>
    <property type="evidence" value="ECO:0007669"/>
    <property type="project" value="UniProtKB-KW"/>
</dbReference>
<keyword evidence="5" id="KW-0560">Oxidoreductase</keyword>
<proteinExistence type="inferred from homology"/>
<sequence>MWLSKRFKVAALLTSWAANALCSSSDVGFLSPHKNTTCYPKLNVEELAARLSPHAEIYEPGSDGFIEGTLRWSAYHAPTVSLVVVPRNEEDVAETIKFANEFKSPFFAVNTGHGTITSQRKMRRGIEIWLDELRTVDISEDGKTAVVGGGALTKTVAETLFAAGKQAVTGFCECVGLLGASLGGGLSILQGKHGLAIDQFVSLRTVLADGSITTIDEDSELFWAMKGAGHNFGIVVSATYKIHDVEHQNWAFTAFTYAGEAVEDIFQALNDNFRADQQPADVVIAVAFELLPQVDPENPVIIVLVIQEGKDALDPVFAEVFTNLNPLATQTEIMPFDKLPIVLYANLEAGPCQRVGLNYFRHPQSIKEYNVASQRELYELFTDTIRAVPALNGSQILIDHFPTQGVQAIASESAAYPHRDKNIYFAPTIAYMPDGPELDKEAMKFSSRIREIVHKGTGEDKRSAYVNYAFGDESLPELFGEPWRIERLRELKEKYDPYGRFNFYAPIE</sequence>
<keyword evidence="4" id="KW-0274">FAD</keyword>
<keyword evidence="9" id="KW-1185">Reference proteome</keyword>
<dbReference type="InterPro" id="IPR006094">
    <property type="entry name" value="Oxid_FAD_bind_N"/>
</dbReference>
<feature type="domain" description="FAD-binding PCMH-type" evidence="7">
    <location>
        <begin position="75"/>
        <end position="245"/>
    </location>
</feature>
<evidence type="ECO:0000259" key="7">
    <source>
        <dbReference type="PROSITE" id="PS51387"/>
    </source>
</evidence>
<dbReference type="Pfam" id="PF01565">
    <property type="entry name" value="FAD_binding_4"/>
    <property type="match status" value="1"/>
</dbReference>
<comment type="similarity">
    <text evidence="2">Belongs to the oxygen-dependent FAD-linked oxidoreductase family.</text>
</comment>
<dbReference type="PANTHER" id="PTHR42973:SF9">
    <property type="entry name" value="FAD-BINDING PCMH-TYPE DOMAIN-CONTAINING PROTEIN-RELATED"/>
    <property type="match status" value="1"/>
</dbReference>
<accession>A0A9Q0BAS7</accession>
<dbReference type="GO" id="GO:0071949">
    <property type="term" value="F:FAD binding"/>
    <property type="evidence" value="ECO:0007669"/>
    <property type="project" value="InterPro"/>
</dbReference>
<evidence type="ECO:0000256" key="3">
    <source>
        <dbReference type="ARBA" id="ARBA00022630"/>
    </source>
</evidence>
<evidence type="ECO:0000256" key="4">
    <source>
        <dbReference type="ARBA" id="ARBA00022827"/>
    </source>
</evidence>
<evidence type="ECO:0000256" key="5">
    <source>
        <dbReference type="ARBA" id="ARBA00023002"/>
    </source>
</evidence>
<dbReference type="InterPro" id="IPR050416">
    <property type="entry name" value="FAD-linked_Oxidoreductase"/>
</dbReference>
<dbReference type="Pfam" id="PF08031">
    <property type="entry name" value="BBE"/>
    <property type="match status" value="1"/>
</dbReference>
<keyword evidence="6" id="KW-0732">Signal</keyword>
<dbReference type="InterPro" id="IPR016166">
    <property type="entry name" value="FAD-bd_PCMH"/>
</dbReference>
<dbReference type="RefSeq" id="XP_051358852.1">
    <property type="nucleotide sequence ID" value="XM_051510229.1"/>
</dbReference>
<protein>
    <submittedName>
        <fullName evidence="8">FAD binding domain-containing protein</fullName>
    </submittedName>
</protein>
<dbReference type="GeneID" id="75830310"/>
<dbReference type="Gene3D" id="3.40.462.20">
    <property type="match status" value="1"/>
</dbReference>
<dbReference type="PROSITE" id="PS51387">
    <property type="entry name" value="FAD_PCMH"/>
    <property type="match status" value="1"/>
</dbReference>
<evidence type="ECO:0000256" key="6">
    <source>
        <dbReference type="SAM" id="SignalP"/>
    </source>
</evidence>
<dbReference type="EMBL" id="JAGIXG020000087">
    <property type="protein sequence ID" value="KAI6777996.1"/>
    <property type="molecule type" value="Genomic_DNA"/>
</dbReference>
<organism evidence="8 9">
    <name type="scientific">Emericellopsis cladophorae</name>
    <dbReference type="NCBI Taxonomy" id="2686198"/>
    <lineage>
        <taxon>Eukaryota</taxon>
        <taxon>Fungi</taxon>
        <taxon>Dikarya</taxon>
        <taxon>Ascomycota</taxon>
        <taxon>Pezizomycotina</taxon>
        <taxon>Sordariomycetes</taxon>
        <taxon>Hypocreomycetidae</taxon>
        <taxon>Hypocreales</taxon>
        <taxon>Bionectriaceae</taxon>
        <taxon>Emericellopsis</taxon>
    </lineage>
</organism>
<dbReference type="InterPro" id="IPR036318">
    <property type="entry name" value="FAD-bd_PCMH-like_sf"/>
</dbReference>
<reference evidence="8" key="1">
    <citation type="journal article" date="2021" name="J Fungi (Basel)">
        <title>Genomic and Metabolomic Analyses of the Marine Fungus Emericellopsis cladophorae: Insights into Saltwater Adaptability Mechanisms and Its Biosynthetic Potential.</title>
        <authorList>
            <person name="Goncalves M.F.M."/>
            <person name="Hilario S."/>
            <person name="Van de Peer Y."/>
            <person name="Esteves A.C."/>
            <person name="Alves A."/>
        </authorList>
    </citation>
    <scope>NUCLEOTIDE SEQUENCE</scope>
    <source>
        <strain evidence="8">MUM 19.33</strain>
    </source>
</reference>
<comment type="cofactor">
    <cofactor evidence="1">
        <name>FAD</name>
        <dbReference type="ChEBI" id="CHEBI:57692"/>
    </cofactor>
</comment>
<reference evidence="8" key="2">
    <citation type="submission" date="2022-07" db="EMBL/GenBank/DDBJ databases">
        <authorList>
            <person name="Goncalves M.F.M."/>
            <person name="Hilario S."/>
            <person name="Van De Peer Y."/>
            <person name="Esteves A.C."/>
            <person name="Alves A."/>
        </authorList>
    </citation>
    <scope>NUCLEOTIDE SEQUENCE</scope>
    <source>
        <strain evidence="8">MUM 19.33</strain>
    </source>
</reference>
<comment type="caution">
    <text evidence="8">The sequence shown here is derived from an EMBL/GenBank/DDBJ whole genome shotgun (WGS) entry which is preliminary data.</text>
</comment>
<dbReference type="AlphaFoldDB" id="A0A9Q0BAS7"/>
<evidence type="ECO:0000313" key="9">
    <source>
        <dbReference type="Proteomes" id="UP001055219"/>
    </source>
</evidence>
<feature type="chain" id="PRO_5040467235" evidence="6">
    <location>
        <begin position="23"/>
        <end position="508"/>
    </location>
</feature>
<dbReference type="InterPro" id="IPR016169">
    <property type="entry name" value="FAD-bd_PCMH_sub2"/>
</dbReference>
<dbReference type="InterPro" id="IPR012951">
    <property type="entry name" value="BBE"/>
</dbReference>
<evidence type="ECO:0000256" key="2">
    <source>
        <dbReference type="ARBA" id="ARBA00005466"/>
    </source>
</evidence>
<evidence type="ECO:0000256" key="1">
    <source>
        <dbReference type="ARBA" id="ARBA00001974"/>
    </source>
</evidence>
<name>A0A9Q0BAS7_9HYPO</name>
<keyword evidence="3" id="KW-0285">Flavoprotein</keyword>
<dbReference type="PANTHER" id="PTHR42973">
    <property type="entry name" value="BINDING OXIDOREDUCTASE, PUTATIVE (AFU_ORTHOLOGUE AFUA_1G17690)-RELATED"/>
    <property type="match status" value="1"/>
</dbReference>
<dbReference type="OrthoDB" id="415825at2759"/>
<dbReference type="Gene3D" id="3.30.465.10">
    <property type="match status" value="1"/>
</dbReference>
<dbReference type="Proteomes" id="UP001055219">
    <property type="component" value="Unassembled WGS sequence"/>
</dbReference>